<dbReference type="PANTHER" id="PTHR30337:SF0">
    <property type="entry name" value="NUCLEASE SBCCD SUBUNIT D"/>
    <property type="match status" value="1"/>
</dbReference>
<evidence type="ECO:0000256" key="3">
    <source>
        <dbReference type="ARBA" id="ARBA00022722"/>
    </source>
</evidence>
<keyword evidence="3" id="KW-0540">Nuclease</keyword>
<keyword evidence="8" id="KW-1185">Reference proteome</keyword>
<dbReference type="InterPro" id="IPR050535">
    <property type="entry name" value="DNA_Repair-Maintenance_Comp"/>
</dbReference>
<evidence type="ECO:0000313" key="7">
    <source>
        <dbReference type="EMBL" id="AZA13632.1"/>
    </source>
</evidence>
<dbReference type="OrthoDB" id="9773856at2"/>
<keyword evidence="5" id="KW-0269">Exonuclease</keyword>
<gene>
    <name evidence="7" type="primary">sbcD</name>
    <name evidence="7" type="ORF">CCHOA_06165</name>
</gene>
<evidence type="ECO:0000313" key="8">
    <source>
        <dbReference type="Proteomes" id="UP000269019"/>
    </source>
</evidence>
<evidence type="ECO:0000256" key="5">
    <source>
        <dbReference type="ARBA" id="ARBA00022839"/>
    </source>
</evidence>
<dbReference type="EMBL" id="CP033896">
    <property type="protein sequence ID" value="AZA13632.1"/>
    <property type="molecule type" value="Genomic_DNA"/>
</dbReference>
<accession>A0A3G6J734</accession>
<reference evidence="7 8" key="1">
    <citation type="submission" date="2018-11" db="EMBL/GenBank/DDBJ databases">
        <authorList>
            <person name="Kleinhagauer T."/>
            <person name="Glaeser S.P."/>
            <person name="Spergser J."/>
            <person name="Ruckert C."/>
            <person name="Kaempfer P."/>
            <person name="Busse H.-J."/>
        </authorList>
    </citation>
    <scope>NUCLEOTIDE SEQUENCE [LARGE SCALE GENOMIC DNA]</scope>
    <source>
        <strain evidence="7 8">200CH</strain>
    </source>
</reference>
<dbReference type="Proteomes" id="UP000269019">
    <property type="component" value="Chromosome"/>
</dbReference>
<dbReference type="InterPro" id="IPR004843">
    <property type="entry name" value="Calcineurin-like_PHP"/>
</dbReference>
<dbReference type="InterPro" id="IPR029052">
    <property type="entry name" value="Metallo-depent_PP-like"/>
</dbReference>
<evidence type="ECO:0000256" key="2">
    <source>
        <dbReference type="ARBA" id="ARBA00013365"/>
    </source>
</evidence>
<dbReference type="SUPFAM" id="SSF56300">
    <property type="entry name" value="Metallo-dependent phosphatases"/>
    <property type="match status" value="1"/>
</dbReference>
<dbReference type="AlphaFoldDB" id="A0A3G6J734"/>
<dbReference type="GO" id="GO:0004527">
    <property type="term" value="F:exonuclease activity"/>
    <property type="evidence" value="ECO:0007669"/>
    <property type="project" value="UniProtKB-KW"/>
</dbReference>
<feature type="domain" description="Calcineurin-like phosphoesterase" evidence="6">
    <location>
        <begin position="5"/>
        <end position="207"/>
    </location>
</feature>
<dbReference type="PIRSF" id="PIRSF033093">
    <property type="entry name" value="UCP_ML1119"/>
    <property type="match status" value="1"/>
</dbReference>
<dbReference type="RefSeq" id="WP_123927973.1">
    <property type="nucleotide sequence ID" value="NZ_CP033896.1"/>
</dbReference>
<protein>
    <recommendedName>
        <fullName evidence="2">Nuclease SbcCD subunit D</fullName>
    </recommendedName>
</protein>
<evidence type="ECO:0000256" key="1">
    <source>
        <dbReference type="ARBA" id="ARBA00010555"/>
    </source>
</evidence>
<dbReference type="KEGG" id="ccho:CCHOA_06165"/>
<name>A0A3G6J734_9CORY</name>
<keyword evidence="4" id="KW-0378">Hydrolase</keyword>
<dbReference type="InterPro" id="IPR014577">
    <property type="entry name" value="UCP033093_metalloPase"/>
</dbReference>
<evidence type="ECO:0000256" key="4">
    <source>
        <dbReference type="ARBA" id="ARBA00022801"/>
    </source>
</evidence>
<dbReference type="Gene3D" id="3.60.21.10">
    <property type="match status" value="1"/>
</dbReference>
<dbReference type="PANTHER" id="PTHR30337">
    <property type="entry name" value="COMPONENT OF ATP-DEPENDENT DSDNA EXONUCLEASE"/>
    <property type="match status" value="1"/>
</dbReference>
<dbReference type="CDD" id="cd00840">
    <property type="entry name" value="MPP_Mre11_N"/>
    <property type="match status" value="1"/>
</dbReference>
<dbReference type="InterPro" id="IPR041796">
    <property type="entry name" value="Mre11_N"/>
</dbReference>
<proteinExistence type="inferred from homology"/>
<evidence type="ECO:0000259" key="6">
    <source>
        <dbReference type="Pfam" id="PF00149"/>
    </source>
</evidence>
<organism evidence="7 8">
    <name type="scientific">Corynebacterium choanae</name>
    <dbReference type="NCBI Taxonomy" id="1862358"/>
    <lineage>
        <taxon>Bacteria</taxon>
        <taxon>Bacillati</taxon>
        <taxon>Actinomycetota</taxon>
        <taxon>Actinomycetes</taxon>
        <taxon>Mycobacteriales</taxon>
        <taxon>Corynebacteriaceae</taxon>
        <taxon>Corynebacterium</taxon>
    </lineage>
</organism>
<sequence>MATVKILHTSDWQLGMTRRFFAYHRDPSKVADNPQVRYTQAQLDAVRTLAAIAKEEQCDAVVVAGDVWDTNHLERNFLAKIKEALRQFSCPVFLLPGNHDPLKTTYPRQMLEELSNVQVIDSTTPYTLSDSVEIIGAPLYGNKPTKDPVWQAVKDLEPTDNIRVVVGHGTTTNFGDRSGDEIIDVQRLSAAIDEQRISYVALGDTHSATKLNPQGTIWYSGAPVVTDFLRLPDGGGETNSGKALVVTITTHSDQPTSVAVEEKTVSNWRMHYITKQINDGQDVAEFVDLLESYEDKHVTVVKYALQGVAPVAAHAQLASRLDELKDLFAVLYPSENRHRLAVAPTLEEINDLNLPGWARNALEELIHAVDDTHNAAPSIAERDDDEIAAASPQDQAGRATDAINLLFRLYSELNS</sequence>
<comment type="similarity">
    <text evidence="1">Belongs to the SbcD family.</text>
</comment>
<dbReference type="Pfam" id="PF00149">
    <property type="entry name" value="Metallophos"/>
    <property type="match status" value="1"/>
</dbReference>